<keyword evidence="6" id="KW-1185">Reference proteome</keyword>
<reference evidence="5 6" key="1">
    <citation type="submission" date="2024-01" db="EMBL/GenBank/DDBJ databases">
        <title>A draft genome for a cacao thread blight-causing isolate of Paramarasmius palmivorus.</title>
        <authorList>
            <person name="Baruah I.K."/>
            <person name="Bukari Y."/>
            <person name="Amoako-Attah I."/>
            <person name="Meinhardt L.W."/>
            <person name="Bailey B.A."/>
            <person name="Cohen S.P."/>
        </authorList>
    </citation>
    <scope>NUCLEOTIDE SEQUENCE [LARGE SCALE GENOMIC DNA]</scope>
    <source>
        <strain evidence="5 6">GH-12</strain>
    </source>
</reference>
<evidence type="ECO:0000313" key="6">
    <source>
        <dbReference type="Proteomes" id="UP001383192"/>
    </source>
</evidence>
<organism evidence="5 6">
    <name type="scientific">Paramarasmius palmivorus</name>
    <dbReference type="NCBI Taxonomy" id="297713"/>
    <lineage>
        <taxon>Eukaryota</taxon>
        <taxon>Fungi</taxon>
        <taxon>Dikarya</taxon>
        <taxon>Basidiomycota</taxon>
        <taxon>Agaricomycotina</taxon>
        <taxon>Agaricomycetes</taxon>
        <taxon>Agaricomycetidae</taxon>
        <taxon>Agaricales</taxon>
        <taxon>Marasmiineae</taxon>
        <taxon>Marasmiaceae</taxon>
        <taxon>Paramarasmius</taxon>
    </lineage>
</organism>
<evidence type="ECO:0000256" key="3">
    <source>
        <dbReference type="ARBA" id="ARBA00023239"/>
    </source>
</evidence>
<dbReference type="AlphaFoldDB" id="A0AAW0C6Q8"/>
<comment type="similarity">
    <text evidence="1">Belongs to the HpcH/HpaI aldolase family.</text>
</comment>
<protein>
    <recommendedName>
        <fullName evidence="4">HpcH/HpaI aldolase/citrate lyase domain-containing protein</fullName>
    </recommendedName>
</protein>
<accession>A0AAW0C6Q8</accession>
<dbReference type="InterPro" id="IPR015813">
    <property type="entry name" value="Pyrv/PenolPyrv_kinase-like_dom"/>
</dbReference>
<gene>
    <name evidence="5" type="ORF">VNI00_012232</name>
</gene>
<dbReference type="InterPro" id="IPR040442">
    <property type="entry name" value="Pyrv_kinase-like_dom_sf"/>
</dbReference>
<dbReference type="PANTHER" id="PTHR30502">
    <property type="entry name" value="2-KETO-3-DEOXY-L-RHAMNONATE ALDOLASE"/>
    <property type="match status" value="1"/>
</dbReference>
<dbReference type="GO" id="GO:0046872">
    <property type="term" value="F:metal ion binding"/>
    <property type="evidence" value="ECO:0007669"/>
    <property type="project" value="UniProtKB-KW"/>
</dbReference>
<dbReference type="Gene3D" id="3.20.20.60">
    <property type="entry name" value="Phosphoenolpyruvate-binding domains"/>
    <property type="match status" value="1"/>
</dbReference>
<feature type="domain" description="HpcH/HpaI aldolase/citrate lyase" evidence="4">
    <location>
        <begin position="40"/>
        <end position="216"/>
    </location>
</feature>
<dbReference type="PANTHER" id="PTHR30502:SF0">
    <property type="entry name" value="PHOSPHOENOLPYRUVATE CARBOXYLASE FAMILY PROTEIN"/>
    <property type="match status" value="1"/>
</dbReference>
<sequence>MEPHSLLRSFNSNTPALGVWLTNGGFFHARALASASPRVSWVMIDCEHGLICLNPGAAELIAAIHGVANGPSALIRIPAIGISSGVNWQIKYALDAGAKGVLIPMVSTAEKARSIVEDSRYPPVGRRGYGGAYTHGNWGVSRPEYFQAANENILVLVQIETVEGVRNMKEIAEVDGIDGLFVGPSDLSITLGYPPPAPDPHPEVEKVIEEILKVAHGAKKKW</sequence>
<evidence type="ECO:0000256" key="2">
    <source>
        <dbReference type="ARBA" id="ARBA00022723"/>
    </source>
</evidence>
<dbReference type="GO" id="GO:0005737">
    <property type="term" value="C:cytoplasm"/>
    <property type="evidence" value="ECO:0007669"/>
    <property type="project" value="TreeGrafter"/>
</dbReference>
<evidence type="ECO:0000259" key="4">
    <source>
        <dbReference type="Pfam" id="PF03328"/>
    </source>
</evidence>
<name>A0AAW0C6Q8_9AGAR</name>
<dbReference type="Pfam" id="PF03328">
    <property type="entry name" value="HpcH_HpaI"/>
    <property type="match status" value="1"/>
</dbReference>
<dbReference type="EMBL" id="JAYKXP010000056">
    <property type="protein sequence ID" value="KAK7034601.1"/>
    <property type="molecule type" value="Genomic_DNA"/>
</dbReference>
<evidence type="ECO:0000256" key="1">
    <source>
        <dbReference type="ARBA" id="ARBA00005568"/>
    </source>
</evidence>
<dbReference type="InterPro" id="IPR050251">
    <property type="entry name" value="HpcH-HpaI_aldolase"/>
</dbReference>
<dbReference type="GO" id="GO:0016832">
    <property type="term" value="F:aldehyde-lyase activity"/>
    <property type="evidence" value="ECO:0007669"/>
    <property type="project" value="TreeGrafter"/>
</dbReference>
<keyword evidence="3" id="KW-0456">Lyase</keyword>
<evidence type="ECO:0000313" key="5">
    <source>
        <dbReference type="EMBL" id="KAK7034601.1"/>
    </source>
</evidence>
<dbReference type="SUPFAM" id="SSF51621">
    <property type="entry name" value="Phosphoenolpyruvate/pyruvate domain"/>
    <property type="match status" value="1"/>
</dbReference>
<dbReference type="InterPro" id="IPR005000">
    <property type="entry name" value="Aldolase/citrate-lyase_domain"/>
</dbReference>
<proteinExistence type="inferred from homology"/>
<dbReference type="Proteomes" id="UP001383192">
    <property type="component" value="Unassembled WGS sequence"/>
</dbReference>
<comment type="caution">
    <text evidence="5">The sequence shown here is derived from an EMBL/GenBank/DDBJ whole genome shotgun (WGS) entry which is preliminary data.</text>
</comment>
<keyword evidence="2" id="KW-0479">Metal-binding</keyword>